<evidence type="ECO:0000256" key="6">
    <source>
        <dbReference type="ARBA" id="ARBA00023239"/>
    </source>
</evidence>
<dbReference type="Pfam" id="PF07701">
    <property type="entry name" value="HNOBA"/>
    <property type="match status" value="1"/>
</dbReference>
<dbReference type="SUPFAM" id="SSF55073">
    <property type="entry name" value="Nucleotide cyclase"/>
    <property type="match status" value="1"/>
</dbReference>
<dbReference type="PANTHER" id="PTHR45655:SF5">
    <property type="entry name" value="SOLUBLE GUANYLATE CYCLASE 89DA-RELATED"/>
    <property type="match status" value="1"/>
</dbReference>
<dbReference type="PANTHER" id="PTHR45655">
    <property type="entry name" value="GUANYLATE CYCLASE SOLUBLE SUBUNIT BETA-2"/>
    <property type="match status" value="1"/>
</dbReference>
<dbReference type="InterPro" id="IPR001054">
    <property type="entry name" value="A/G_cyclase"/>
</dbReference>
<feature type="domain" description="Guanylate cyclase" evidence="9">
    <location>
        <begin position="652"/>
        <end position="768"/>
    </location>
</feature>
<dbReference type="Gene3D" id="3.90.1520.10">
    <property type="entry name" value="H-NOX domain"/>
    <property type="match status" value="2"/>
</dbReference>
<dbReference type="InterPro" id="IPR011645">
    <property type="entry name" value="HNOB_dom_associated"/>
</dbReference>
<evidence type="ECO:0000313" key="10">
    <source>
        <dbReference type="Proteomes" id="UP001652582"/>
    </source>
</evidence>
<evidence type="ECO:0000256" key="7">
    <source>
        <dbReference type="ARBA" id="ARBA00023293"/>
    </source>
</evidence>
<dbReference type="InterPro" id="IPR011644">
    <property type="entry name" value="Heme_NO-bd"/>
</dbReference>
<dbReference type="EC" id="4.6.1.2" evidence="2"/>
<dbReference type="Gene3D" id="6.10.250.780">
    <property type="match status" value="1"/>
</dbReference>
<evidence type="ECO:0000256" key="3">
    <source>
        <dbReference type="ARBA" id="ARBA00022490"/>
    </source>
</evidence>
<proteinExistence type="predicted"/>
<keyword evidence="7" id="KW-0141">cGMP biosynthesis</keyword>
<dbReference type="KEGG" id="bany:112050356"/>
<dbReference type="Gene3D" id="3.30.450.260">
    <property type="entry name" value="Haem NO binding associated domain"/>
    <property type="match status" value="1"/>
</dbReference>
<dbReference type="Pfam" id="PF07700">
    <property type="entry name" value="HNOB"/>
    <property type="match status" value="2"/>
</dbReference>
<evidence type="ECO:0000256" key="5">
    <source>
        <dbReference type="ARBA" id="ARBA00023134"/>
    </source>
</evidence>
<feature type="compositionally biased region" description="Polar residues" evidence="8">
    <location>
        <begin position="230"/>
        <end position="239"/>
    </location>
</feature>
<evidence type="ECO:0000313" key="11">
    <source>
        <dbReference type="RefSeq" id="XP_023944378.2"/>
    </source>
</evidence>
<dbReference type="OrthoDB" id="60033at2759"/>
<dbReference type="GO" id="GO:0004383">
    <property type="term" value="F:guanylate cyclase activity"/>
    <property type="evidence" value="ECO:0007669"/>
    <property type="project" value="UniProtKB-EC"/>
</dbReference>
<dbReference type="GeneID" id="112050356"/>
<keyword evidence="6" id="KW-0456">Lyase</keyword>
<organism evidence="10 11">
    <name type="scientific">Bicyclus anynana</name>
    <name type="common">Squinting bush brown butterfly</name>
    <dbReference type="NCBI Taxonomy" id="110368"/>
    <lineage>
        <taxon>Eukaryota</taxon>
        <taxon>Metazoa</taxon>
        <taxon>Ecdysozoa</taxon>
        <taxon>Arthropoda</taxon>
        <taxon>Hexapoda</taxon>
        <taxon>Insecta</taxon>
        <taxon>Pterygota</taxon>
        <taxon>Neoptera</taxon>
        <taxon>Endopterygota</taxon>
        <taxon>Lepidoptera</taxon>
        <taxon>Glossata</taxon>
        <taxon>Ditrysia</taxon>
        <taxon>Papilionoidea</taxon>
        <taxon>Nymphalidae</taxon>
        <taxon>Satyrinae</taxon>
        <taxon>Satyrini</taxon>
        <taxon>Mycalesina</taxon>
        <taxon>Bicyclus</taxon>
    </lineage>
</organism>
<dbReference type="InterPro" id="IPR038158">
    <property type="entry name" value="H-NOX_domain_sf"/>
</dbReference>
<dbReference type="Pfam" id="PF00211">
    <property type="entry name" value="Guanylate_cyc"/>
    <property type="match status" value="1"/>
</dbReference>
<accession>A0A6J1NHC9</accession>
<sequence>MYGMLLESVQHFIIAECGQEIWDTIQREAGARNTVFMTRQQYPDTLMFRLASALTRLLMMDSNTIGPIPNSPVPKKPSIKSKSNWRSASVHGDNRGQHFKCPFTSTNALTAVTKKQIDAYTSSEEIRSPTSTMSPERIKEDELTATCPRDRRSLGIHLERIKDRKMSADELIPETDNVDTEPECKKESTSPSEPESSKEVKCIKESKSTKEPECAKEPKPAKESKCTEPGCSNSSPVQENTRRSSLKPSLRKTSCTVDIYQRRGSGNVRPRLNSLSTVNTEKLNTLREKFSTPDKVMHFFGRCFVKFFSNYGYDTMIRATGRYFCTFLQSVDSIHQRMSYTFPRMRSPSMQLTRAHIHGAELVYSSGRVGFTHYLMGQLYEIAEDIFSLKLKVTIVKESMEGAYYVAVLRLEFDNSDYVQSLMVRKSLPCLLPPVPTSLLVQLFPFGVLLDRKMKILMAGEKLVEAWGGPISEIEKISINEILRLRKPKVSFTWDKVVCMQTIVFELELMRWRTKLANESRRGSQGARAILLKGPIYFLEEIDALAFLCSPIFNDLDELRQAGLYLADMNGHGRSKELLLQGWQHLSRLELLFDKAETRSLSLEKSCRLLDEWKKKGDQLLYSMIPRGIAAQLRAGKSATAECWQKKFDCVSIMFCGIQLADATTRADVMQTVSYMNDVYSRIDRMLDSHRVYKVETVGTVYMVVSGAPEKTRAHAKEIASAALAVSCSLPMLTIGIHSGPCQAAVLGFRQPRYCLVGDTVNTASRMQTTSEPGRIQISAQTKAELPPGKFRLRRRGLIKVKGKGMMETFWLEGEIEEDDPEEALQLFSAICGED</sequence>
<protein>
    <recommendedName>
        <fullName evidence="2">guanylate cyclase</fullName>
        <ecNumber evidence="2">4.6.1.2</ecNumber>
    </recommendedName>
</protein>
<evidence type="ECO:0000259" key="9">
    <source>
        <dbReference type="PROSITE" id="PS50125"/>
    </source>
</evidence>
<dbReference type="Proteomes" id="UP001652582">
    <property type="component" value="Chromosome 10"/>
</dbReference>
<feature type="region of interest" description="Disordered" evidence="8">
    <location>
        <begin position="68"/>
        <end position="92"/>
    </location>
</feature>
<keyword evidence="10" id="KW-1185">Reference proteome</keyword>
<dbReference type="AlphaFoldDB" id="A0A6J1NHC9"/>
<dbReference type="GO" id="GO:0008074">
    <property type="term" value="C:guanylate cyclase complex, soluble"/>
    <property type="evidence" value="ECO:0007669"/>
    <property type="project" value="TreeGrafter"/>
</dbReference>
<evidence type="ECO:0000256" key="8">
    <source>
        <dbReference type="SAM" id="MobiDB-lite"/>
    </source>
</evidence>
<feature type="compositionally biased region" description="Acidic residues" evidence="8">
    <location>
        <begin position="171"/>
        <end position="181"/>
    </location>
</feature>
<name>A0A6J1NHC9_BICAN</name>
<feature type="region of interest" description="Disordered" evidence="8">
    <location>
        <begin position="167"/>
        <end position="250"/>
    </location>
</feature>
<dbReference type="InterPro" id="IPR024096">
    <property type="entry name" value="NO_sig/Golgi_transp_ligand-bd"/>
</dbReference>
<gene>
    <name evidence="11" type="primary">LOC112050356</name>
</gene>
<dbReference type="PROSITE" id="PS50125">
    <property type="entry name" value="GUANYLATE_CYCLASE_2"/>
    <property type="match status" value="1"/>
</dbReference>
<keyword evidence="3" id="KW-0963">Cytoplasm</keyword>
<dbReference type="GO" id="GO:0019934">
    <property type="term" value="P:cGMP-mediated signaling"/>
    <property type="evidence" value="ECO:0007669"/>
    <property type="project" value="TreeGrafter"/>
</dbReference>
<keyword evidence="5" id="KW-0342">GTP-binding</keyword>
<dbReference type="RefSeq" id="XP_023944378.2">
    <property type="nucleotide sequence ID" value="XM_024088610.2"/>
</dbReference>
<dbReference type="SMART" id="SM00044">
    <property type="entry name" value="CYCc"/>
    <property type="match status" value="1"/>
</dbReference>
<keyword evidence="4" id="KW-0547">Nucleotide-binding</keyword>
<dbReference type="GO" id="GO:0020037">
    <property type="term" value="F:heme binding"/>
    <property type="evidence" value="ECO:0007669"/>
    <property type="project" value="InterPro"/>
</dbReference>
<dbReference type="InterPro" id="IPR042463">
    <property type="entry name" value="HNOB_dom_associated_sf"/>
</dbReference>
<evidence type="ECO:0000256" key="4">
    <source>
        <dbReference type="ARBA" id="ARBA00022741"/>
    </source>
</evidence>
<dbReference type="GO" id="GO:0005525">
    <property type="term" value="F:GTP binding"/>
    <property type="evidence" value="ECO:0007669"/>
    <property type="project" value="UniProtKB-KW"/>
</dbReference>
<dbReference type="CDD" id="cd07302">
    <property type="entry name" value="CHD"/>
    <property type="match status" value="1"/>
</dbReference>
<dbReference type="Gene3D" id="3.30.70.1230">
    <property type="entry name" value="Nucleotide cyclase"/>
    <property type="match status" value="1"/>
</dbReference>
<feature type="compositionally biased region" description="Basic and acidic residues" evidence="8">
    <location>
        <begin position="195"/>
        <end position="226"/>
    </location>
</feature>
<evidence type="ECO:0000256" key="1">
    <source>
        <dbReference type="ARBA" id="ARBA00004496"/>
    </source>
</evidence>
<comment type="subcellular location">
    <subcellularLocation>
        <location evidence="1">Cytoplasm</location>
    </subcellularLocation>
</comment>
<dbReference type="GO" id="GO:0070482">
    <property type="term" value="P:response to oxygen levels"/>
    <property type="evidence" value="ECO:0007669"/>
    <property type="project" value="TreeGrafter"/>
</dbReference>
<dbReference type="SUPFAM" id="SSF111126">
    <property type="entry name" value="Ligand-binding domain in the NO signalling and Golgi transport"/>
    <property type="match status" value="2"/>
</dbReference>
<evidence type="ECO:0000256" key="2">
    <source>
        <dbReference type="ARBA" id="ARBA00012202"/>
    </source>
</evidence>
<reference evidence="11" key="1">
    <citation type="submission" date="2025-08" db="UniProtKB">
        <authorList>
            <consortium name="RefSeq"/>
        </authorList>
    </citation>
    <scope>IDENTIFICATION</scope>
</reference>
<dbReference type="InterPro" id="IPR029787">
    <property type="entry name" value="Nucleotide_cyclase"/>
</dbReference>